<dbReference type="Proteomes" id="UP000299102">
    <property type="component" value="Unassembled WGS sequence"/>
</dbReference>
<protein>
    <recommendedName>
        <fullName evidence="4">Nucleic-acid-binding protein from transposon X-element</fullName>
    </recommendedName>
</protein>
<proteinExistence type="predicted"/>
<evidence type="ECO:0000313" key="2">
    <source>
        <dbReference type="EMBL" id="GBP28206.1"/>
    </source>
</evidence>
<evidence type="ECO:0000256" key="1">
    <source>
        <dbReference type="SAM" id="MobiDB-lite"/>
    </source>
</evidence>
<dbReference type="EMBL" id="BGZK01000203">
    <property type="protein sequence ID" value="GBP28206.1"/>
    <property type="molecule type" value="Genomic_DNA"/>
</dbReference>
<organism evidence="2 3">
    <name type="scientific">Eumeta variegata</name>
    <name type="common">Bagworm moth</name>
    <name type="synonym">Eumeta japonica</name>
    <dbReference type="NCBI Taxonomy" id="151549"/>
    <lineage>
        <taxon>Eukaryota</taxon>
        <taxon>Metazoa</taxon>
        <taxon>Ecdysozoa</taxon>
        <taxon>Arthropoda</taxon>
        <taxon>Hexapoda</taxon>
        <taxon>Insecta</taxon>
        <taxon>Pterygota</taxon>
        <taxon>Neoptera</taxon>
        <taxon>Endopterygota</taxon>
        <taxon>Lepidoptera</taxon>
        <taxon>Glossata</taxon>
        <taxon>Ditrysia</taxon>
        <taxon>Tineoidea</taxon>
        <taxon>Psychidae</taxon>
        <taxon>Oiketicinae</taxon>
        <taxon>Eumeta</taxon>
    </lineage>
</organism>
<reference evidence="2 3" key="1">
    <citation type="journal article" date="2019" name="Commun. Biol.">
        <title>The bagworm genome reveals a unique fibroin gene that provides high tensile strength.</title>
        <authorList>
            <person name="Kono N."/>
            <person name="Nakamura H."/>
            <person name="Ohtoshi R."/>
            <person name="Tomita M."/>
            <person name="Numata K."/>
            <person name="Arakawa K."/>
        </authorList>
    </citation>
    <scope>NUCLEOTIDE SEQUENCE [LARGE SCALE GENOMIC DNA]</scope>
</reference>
<accession>A0A4C1UQE2</accession>
<feature type="region of interest" description="Disordered" evidence="1">
    <location>
        <begin position="1"/>
        <end position="49"/>
    </location>
</feature>
<name>A0A4C1UQE2_EUMVA</name>
<evidence type="ECO:0008006" key="4">
    <source>
        <dbReference type="Google" id="ProtNLM"/>
    </source>
</evidence>
<dbReference type="OrthoDB" id="8123886at2759"/>
<sequence>MASSRRPSQDQKNIFNNLNMVSRYPSRGPAQERRSRAVPPLPVVRPRGRQLSCGPALREMFGPTLDQRVPGTRESGEKPSCVNCLQQHTANYRGCPKAPKFLQ</sequence>
<keyword evidence="3" id="KW-1185">Reference proteome</keyword>
<evidence type="ECO:0000313" key="3">
    <source>
        <dbReference type="Proteomes" id="UP000299102"/>
    </source>
</evidence>
<comment type="caution">
    <text evidence="2">The sequence shown here is derived from an EMBL/GenBank/DDBJ whole genome shotgun (WGS) entry which is preliminary data.</text>
</comment>
<gene>
    <name evidence="2" type="ORF">EVAR_76301_1</name>
</gene>
<dbReference type="AlphaFoldDB" id="A0A4C1UQE2"/>
<feature type="compositionally biased region" description="Polar residues" evidence="1">
    <location>
        <begin position="1"/>
        <end position="20"/>
    </location>
</feature>